<evidence type="ECO:0000313" key="4">
    <source>
        <dbReference type="EMBL" id="GLI54703.1"/>
    </source>
</evidence>
<evidence type="ECO:0000313" key="5">
    <source>
        <dbReference type="Proteomes" id="UP001144471"/>
    </source>
</evidence>
<dbReference type="RefSeq" id="WP_281832605.1">
    <property type="nucleotide sequence ID" value="NZ_BSDY01000001.1"/>
</dbReference>
<comment type="similarity">
    <text evidence="1 3">Belongs to the short-chain dehydrogenases/reductases (SDR) family.</text>
</comment>
<evidence type="ECO:0000256" key="1">
    <source>
        <dbReference type="ARBA" id="ARBA00006484"/>
    </source>
</evidence>
<dbReference type="InterPro" id="IPR002347">
    <property type="entry name" value="SDR_fam"/>
</dbReference>
<evidence type="ECO:0000256" key="2">
    <source>
        <dbReference type="ARBA" id="ARBA00023002"/>
    </source>
</evidence>
<accession>A0A9W6GID9</accession>
<dbReference type="PANTHER" id="PTHR43899:SF13">
    <property type="entry name" value="RH59310P"/>
    <property type="match status" value="1"/>
</dbReference>
<evidence type="ECO:0000256" key="3">
    <source>
        <dbReference type="RuleBase" id="RU000363"/>
    </source>
</evidence>
<dbReference type="GO" id="GO:0016491">
    <property type="term" value="F:oxidoreductase activity"/>
    <property type="evidence" value="ECO:0007669"/>
    <property type="project" value="UniProtKB-KW"/>
</dbReference>
<dbReference type="PIRSF" id="PIRSF000126">
    <property type="entry name" value="11-beta-HSD1"/>
    <property type="match status" value="1"/>
</dbReference>
<organism evidence="4 5">
    <name type="scientific">Propionigenium maris DSM 9537</name>
    <dbReference type="NCBI Taxonomy" id="1123000"/>
    <lineage>
        <taxon>Bacteria</taxon>
        <taxon>Fusobacteriati</taxon>
        <taxon>Fusobacteriota</taxon>
        <taxon>Fusobacteriia</taxon>
        <taxon>Fusobacteriales</taxon>
        <taxon>Fusobacteriaceae</taxon>
        <taxon>Propionigenium</taxon>
    </lineage>
</organism>
<reference evidence="4" key="1">
    <citation type="submission" date="2022-12" db="EMBL/GenBank/DDBJ databases">
        <title>Reference genome sequencing for broad-spectrum identification of bacterial and archaeal isolates by mass spectrometry.</title>
        <authorList>
            <person name="Sekiguchi Y."/>
            <person name="Tourlousse D.M."/>
        </authorList>
    </citation>
    <scope>NUCLEOTIDE SEQUENCE</scope>
    <source>
        <strain evidence="4">10succ1</strain>
    </source>
</reference>
<dbReference type="Proteomes" id="UP001144471">
    <property type="component" value="Unassembled WGS sequence"/>
</dbReference>
<dbReference type="InterPro" id="IPR051019">
    <property type="entry name" value="VLCFA-Steroid_DH"/>
</dbReference>
<dbReference type="PRINTS" id="PR00080">
    <property type="entry name" value="SDRFAMILY"/>
</dbReference>
<dbReference type="Gene3D" id="3.40.50.720">
    <property type="entry name" value="NAD(P)-binding Rossmann-like Domain"/>
    <property type="match status" value="1"/>
</dbReference>
<keyword evidence="5" id="KW-1185">Reference proteome</keyword>
<sequence length="256" mass="29046">MKYALITGGTSGIGAAYAKELASRGYNIVITGRRREVIEKKASEIRERFKVEVEVVLADFTQREELDRLLKRVEVMDIEFLVNNVGFGNKKVFLEDTYESQKKMLDVQIDAMCRITHMVSKKMKASGRGNIINVSSLAAFTPASFNHLYSASKSFIVTFSEALYIDLMESGVGVQVVCPGFTKTDFHREMDIEEKTFENRGLVRWMEADKVVEISLKKMERGGGICIPGTCNKILYLLLKFLPRGVYYKMAKRMSM</sequence>
<dbReference type="EMBL" id="BSDY01000001">
    <property type="protein sequence ID" value="GLI54703.1"/>
    <property type="molecule type" value="Genomic_DNA"/>
</dbReference>
<dbReference type="PANTHER" id="PTHR43899">
    <property type="entry name" value="RH59310P"/>
    <property type="match status" value="1"/>
</dbReference>
<protein>
    <submittedName>
        <fullName evidence="4">Short-chain dehydrogenase</fullName>
    </submittedName>
</protein>
<dbReference type="PRINTS" id="PR00081">
    <property type="entry name" value="GDHRDH"/>
</dbReference>
<dbReference type="Pfam" id="PF00106">
    <property type="entry name" value="adh_short"/>
    <property type="match status" value="1"/>
</dbReference>
<gene>
    <name evidence="4" type="ORF">PM10SUCC1_02180</name>
</gene>
<dbReference type="SUPFAM" id="SSF51735">
    <property type="entry name" value="NAD(P)-binding Rossmann-fold domains"/>
    <property type="match status" value="1"/>
</dbReference>
<dbReference type="AlphaFoldDB" id="A0A9W6GID9"/>
<name>A0A9W6GID9_9FUSO</name>
<dbReference type="InterPro" id="IPR036291">
    <property type="entry name" value="NAD(P)-bd_dom_sf"/>
</dbReference>
<comment type="caution">
    <text evidence="4">The sequence shown here is derived from an EMBL/GenBank/DDBJ whole genome shotgun (WGS) entry which is preliminary data.</text>
</comment>
<proteinExistence type="inferred from homology"/>
<keyword evidence="2" id="KW-0560">Oxidoreductase</keyword>